<dbReference type="EMBL" id="FNNJ01000002">
    <property type="protein sequence ID" value="SDW77137.1"/>
    <property type="molecule type" value="Genomic_DNA"/>
</dbReference>
<gene>
    <name evidence="2" type="ORF">SAMN05444411_102141</name>
</gene>
<name>A0A1H2W9B8_9FLAO</name>
<keyword evidence="1" id="KW-0812">Transmembrane</keyword>
<keyword evidence="3" id="KW-1185">Reference proteome</keyword>
<dbReference type="RefSeq" id="WP_090120802.1">
    <property type="nucleotide sequence ID" value="NZ_FNNJ01000002.1"/>
</dbReference>
<evidence type="ECO:0000256" key="1">
    <source>
        <dbReference type="SAM" id="Phobius"/>
    </source>
</evidence>
<dbReference type="Pfam" id="PF07949">
    <property type="entry name" value="YbbR"/>
    <property type="match status" value="1"/>
</dbReference>
<dbReference type="STRING" id="762486.SAMN05444411_102141"/>
<proteinExistence type="predicted"/>
<accession>A0A1H2W9B8</accession>
<organism evidence="2 3">
    <name type="scientific">Lutibacter oricola</name>
    <dbReference type="NCBI Taxonomy" id="762486"/>
    <lineage>
        <taxon>Bacteria</taxon>
        <taxon>Pseudomonadati</taxon>
        <taxon>Bacteroidota</taxon>
        <taxon>Flavobacteriia</taxon>
        <taxon>Flavobacteriales</taxon>
        <taxon>Flavobacteriaceae</taxon>
        <taxon>Lutibacter</taxon>
    </lineage>
</organism>
<dbReference type="OrthoDB" id="1150187at2"/>
<dbReference type="InterPro" id="IPR053154">
    <property type="entry name" value="c-di-AMP_regulator"/>
</dbReference>
<protein>
    <submittedName>
        <fullName evidence="2">YbbR-like protein</fullName>
    </submittedName>
</protein>
<evidence type="ECO:0000313" key="2">
    <source>
        <dbReference type="EMBL" id="SDW77137.1"/>
    </source>
</evidence>
<dbReference type="Gene3D" id="2.170.120.40">
    <property type="entry name" value="YbbR-like domain"/>
    <property type="match status" value="1"/>
</dbReference>
<dbReference type="Proteomes" id="UP000199595">
    <property type="component" value="Unassembled WGS sequence"/>
</dbReference>
<keyword evidence="1" id="KW-0472">Membrane</keyword>
<keyword evidence="1" id="KW-1133">Transmembrane helix</keyword>
<sequence length="323" mass="36760">MKNSVINSNFAKLNNRKVKVFLFFLVLTSIIWLLVELSKTYKSKATFEVNYINVPNNLLLQKAPDKELVLDLKALGFSLLKYKLSKKELNLNLSHLRENTNGYYLLVNNQKSYLSAQLKGDVEVLNVLQDTLYLDFGKKIFKKIPVELVSDLTFKLGYNFVNNIHINPDSVSISGPKKHIDSIQKITTTLFTRNDIYQNINETIGLNLPVSAQNVEVSAKSVKITGKVDKFTEGSFKIPVSIINKPVGVEINPFPKEIEISYQAGLENFSKITKNSVHIVFDYNEYKNDTLTNFLTPVVKQQSEFISTLKISPTQIEFLIQQQ</sequence>
<dbReference type="PANTHER" id="PTHR37804">
    <property type="entry name" value="CDAA REGULATORY PROTEIN CDAR"/>
    <property type="match status" value="1"/>
</dbReference>
<evidence type="ECO:0000313" key="3">
    <source>
        <dbReference type="Proteomes" id="UP000199595"/>
    </source>
</evidence>
<feature type="transmembrane region" description="Helical" evidence="1">
    <location>
        <begin position="20"/>
        <end position="37"/>
    </location>
</feature>
<dbReference type="PANTHER" id="PTHR37804:SF1">
    <property type="entry name" value="CDAA REGULATORY PROTEIN CDAR"/>
    <property type="match status" value="1"/>
</dbReference>
<dbReference type="InterPro" id="IPR012505">
    <property type="entry name" value="YbbR"/>
</dbReference>
<reference evidence="2 3" key="1">
    <citation type="submission" date="2016-10" db="EMBL/GenBank/DDBJ databases">
        <authorList>
            <person name="de Groot N.N."/>
        </authorList>
    </citation>
    <scope>NUCLEOTIDE SEQUENCE [LARGE SCALE GENOMIC DNA]</scope>
    <source>
        <strain evidence="2 3">DSM 24956</strain>
    </source>
</reference>
<dbReference type="AlphaFoldDB" id="A0A1H2W9B8"/>